<dbReference type="AlphaFoldDB" id="A0A9P1MDW9"/>
<feature type="region of interest" description="Disordered" evidence="1">
    <location>
        <begin position="220"/>
        <end position="279"/>
    </location>
</feature>
<dbReference type="InterPro" id="IPR034772">
    <property type="entry name" value="CPSF6/7"/>
</dbReference>
<feature type="compositionally biased region" description="Low complexity" evidence="1">
    <location>
        <begin position="257"/>
        <end position="273"/>
    </location>
</feature>
<name>A0A9P1MDW9_9PEZI</name>
<dbReference type="GO" id="GO:0005634">
    <property type="term" value="C:nucleus"/>
    <property type="evidence" value="ECO:0007669"/>
    <property type="project" value="UniProtKB-SubCell"/>
</dbReference>
<feature type="region of interest" description="Disordered" evidence="1">
    <location>
        <begin position="56"/>
        <end position="126"/>
    </location>
</feature>
<dbReference type="SUPFAM" id="SSF54928">
    <property type="entry name" value="RNA-binding domain, RBD"/>
    <property type="match status" value="1"/>
</dbReference>
<feature type="compositionally biased region" description="Polar residues" evidence="1">
    <location>
        <begin position="236"/>
        <end position="248"/>
    </location>
</feature>
<dbReference type="EMBL" id="CALLCH030000017">
    <property type="protein sequence ID" value="CAI4218291.1"/>
    <property type="molecule type" value="Genomic_DNA"/>
</dbReference>
<reference evidence="2" key="1">
    <citation type="submission" date="2022-11" db="EMBL/GenBank/DDBJ databases">
        <authorList>
            <person name="Scott C."/>
            <person name="Bruce N."/>
        </authorList>
    </citation>
    <scope>NUCLEOTIDE SEQUENCE</scope>
</reference>
<organism evidence="2 3">
    <name type="scientific">Parascedosporium putredinis</name>
    <dbReference type="NCBI Taxonomy" id="1442378"/>
    <lineage>
        <taxon>Eukaryota</taxon>
        <taxon>Fungi</taxon>
        <taxon>Dikarya</taxon>
        <taxon>Ascomycota</taxon>
        <taxon>Pezizomycotina</taxon>
        <taxon>Sordariomycetes</taxon>
        <taxon>Hypocreomycetidae</taxon>
        <taxon>Microascales</taxon>
        <taxon>Microascaceae</taxon>
        <taxon>Parascedosporium</taxon>
    </lineage>
</organism>
<keyword evidence="3" id="KW-1185">Reference proteome</keyword>
<feature type="compositionally biased region" description="Basic and acidic residues" evidence="1">
    <location>
        <begin position="222"/>
        <end position="235"/>
    </location>
</feature>
<accession>A0A9P1MDW9</accession>
<sequence>MSAKRRTLGTLEATRGIPFTTYWEPLSTKAVQVTTGKHFIMAEEEFEIDIYGDAANDQSNEQSHNHDDSQSYRDEGHGHNADESHVDDHYDDDRTVQDNSQHQSPPQQGVKRKGGADNDDRPVDPGATAALMLSDLNWWMTDDGIRAYAREVHCEDELKDVTFSEHKVNGKSKGQAYVEFTSQQAATAVKRFVDTINETAESSFKKLAVTYSMPGVNPFRTLPKDAPARAGKDNQNRTPSGPNFNDNQNNMGGGNFRGNYRGRGSYGHRGSMHNNQGNYNRNFSGGNNMSGGVGAMAGGGGYNNQMFNNPMAGGNFGFNRGGMMNMGMARGGGGEECAVVAVAAWVMA</sequence>
<evidence type="ECO:0000313" key="2">
    <source>
        <dbReference type="EMBL" id="CAI4218291.1"/>
    </source>
</evidence>
<gene>
    <name evidence="2" type="ORF">PPNO1_LOCUS7883</name>
</gene>
<dbReference type="InterPro" id="IPR012677">
    <property type="entry name" value="Nucleotide-bd_a/b_plait_sf"/>
</dbReference>
<proteinExistence type="predicted"/>
<feature type="compositionally biased region" description="Basic and acidic residues" evidence="1">
    <location>
        <begin position="63"/>
        <end position="96"/>
    </location>
</feature>
<dbReference type="Proteomes" id="UP000838763">
    <property type="component" value="Unassembled WGS sequence"/>
</dbReference>
<dbReference type="GO" id="GO:0003676">
    <property type="term" value="F:nucleic acid binding"/>
    <property type="evidence" value="ECO:0007669"/>
    <property type="project" value="InterPro"/>
</dbReference>
<dbReference type="OrthoDB" id="10065185at2759"/>
<feature type="compositionally biased region" description="Basic and acidic residues" evidence="1">
    <location>
        <begin position="114"/>
        <end position="123"/>
    </location>
</feature>
<evidence type="ECO:0008006" key="4">
    <source>
        <dbReference type="Google" id="ProtNLM"/>
    </source>
</evidence>
<comment type="caution">
    <text evidence="2">The sequence shown here is derived from an EMBL/GenBank/DDBJ whole genome shotgun (WGS) entry which is preliminary data.</text>
</comment>
<dbReference type="InterPro" id="IPR035979">
    <property type="entry name" value="RBD_domain_sf"/>
</dbReference>
<dbReference type="PANTHER" id="PTHR23204">
    <property type="entry name" value="CLEAVAGE AND POLYADENYLATION SPECIFIC FACTOR"/>
    <property type="match status" value="1"/>
</dbReference>
<dbReference type="GO" id="GO:0006397">
    <property type="term" value="P:mRNA processing"/>
    <property type="evidence" value="ECO:0007669"/>
    <property type="project" value="UniProtKB-KW"/>
</dbReference>
<evidence type="ECO:0000313" key="3">
    <source>
        <dbReference type="Proteomes" id="UP000838763"/>
    </source>
</evidence>
<protein>
    <recommendedName>
        <fullName evidence="4">RRM domain-containing protein</fullName>
    </recommendedName>
</protein>
<evidence type="ECO:0000256" key="1">
    <source>
        <dbReference type="SAM" id="MobiDB-lite"/>
    </source>
</evidence>
<dbReference type="Gene3D" id="3.30.70.330">
    <property type="match status" value="1"/>
</dbReference>